<accession>A0A0F3H029</accession>
<dbReference type="NCBIfam" id="TIGR04178">
    <property type="entry name" value="exo_archaeo"/>
    <property type="match status" value="1"/>
</dbReference>
<reference evidence="9 10" key="1">
    <citation type="submission" date="2015-02" db="EMBL/GenBank/DDBJ databases">
        <title>Single-cell genomics of uncultivated deep-branching MTB reveals a conserved set of magnetosome genes.</title>
        <authorList>
            <person name="Kolinko S."/>
            <person name="Richter M."/>
            <person name="Glockner F.O."/>
            <person name="Brachmann A."/>
            <person name="Schuler D."/>
        </authorList>
    </citation>
    <scope>NUCLEOTIDE SEQUENCE [LARGE SCALE GENOMIC DNA]</scope>
    <source>
        <strain evidence="9">TM-1</strain>
    </source>
</reference>
<evidence type="ECO:0000256" key="6">
    <source>
        <dbReference type="ARBA" id="ARBA00022989"/>
    </source>
</evidence>
<feature type="transmembrane region" description="Helical" evidence="8">
    <location>
        <begin position="144"/>
        <end position="164"/>
    </location>
</feature>
<comment type="subcellular location">
    <subcellularLocation>
        <location evidence="1">Cell membrane</location>
        <topology evidence="1">Multi-pass membrane protein</topology>
    </subcellularLocation>
</comment>
<dbReference type="GO" id="GO:0005886">
    <property type="term" value="C:plasma membrane"/>
    <property type="evidence" value="ECO:0007669"/>
    <property type="project" value="UniProtKB-SubCell"/>
</dbReference>
<sequence>MKPDERKKARFIILEYLLLSALFCTLLLFRPVTEMIDINGLYTHLIVFLSTKTIGGLFNIPCTYSDSFILLPHITLDVKFGCNGLEAVILYTVAIIVFPATWRFKLQGIVAGFVIIQFFNIVRIAVLAYAGVYHGDIFELIHAYLAQVMMIAVVLGMLVIYFNYVKGQAPP</sequence>
<comment type="caution">
    <text evidence="9">The sequence shown here is derived from an EMBL/GenBank/DDBJ whole genome shotgun (WGS) entry which is preliminary data.</text>
</comment>
<dbReference type="GO" id="GO:0006508">
    <property type="term" value="P:proteolysis"/>
    <property type="evidence" value="ECO:0007669"/>
    <property type="project" value="UniProtKB-KW"/>
</dbReference>
<keyword evidence="2" id="KW-1003">Cell membrane</keyword>
<dbReference type="Pfam" id="PF09721">
    <property type="entry name" value="Exosortase_EpsH"/>
    <property type="match status" value="1"/>
</dbReference>
<evidence type="ECO:0000256" key="5">
    <source>
        <dbReference type="ARBA" id="ARBA00022801"/>
    </source>
</evidence>
<dbReference type="EMBL" id="LACI01000142">
    <property type="protein sequence ID" value="KJU87490.1"/>
    <property type="molecule type" value="Genomic_DNA"/>
</dbReference>
<feature type="transmembrane region" description="Helical" evidence="8">
    <location>
        <begin position="12"/>
        <end position="29"/>
    </location>
</feature>
<evidence type="ECO:0000256" key="8">
    <source>
        <dbReference type="SAM" id="Phobius"/>
    </source>
</evidence>
<keyword evidence="7 8" id="KW-0472">Membrane</keyword>
<feature type="transmembrane region" description="Helical" evidence="8">
    <location>
        <begin position="80"/>
        <end position="102"/>
    </location>
</feature>
<proteinExistence type="predicted"/>
<keyword evidence="10" id="KW-1185">Reference proteome</keyword>
<dbReference type="InterPro" id="IPR019127">
    <property type="entry name" value="Exosortase"/>
</dbReference>
<keyword evidence="5" id="KW-0378">Hydrolase</keyword>
<dbReference type="GO" id="GO:0008233">
    <property type="term" value="F:peptidase activity"/>
    <property type="evidence" value="ECO:0007669"/>
    <property type="project" value="UniProtKB-KW"/>
</dbReference>
<keyword evidence="4 8" id="KW-0812">Transmembrane</keyword>
<dbReference type="InterPro" id="IPR026392">
    <property type="entry name" value="Exo/Archaeosortase_dom"/>
</dbReference>
<organism evidence="9 10">
    <name type="scientific">Candidatus Magnetobacterium bavaricum</name>
    <dbReference type="NCBI Taxonomy" id="29290"/>
    <lineage>
        <taxon>Bacteria</taxon>
        <taxon>Pseudomonadati</taxon>
        <taxon>Nitrospirota</taxon>
        <taxon>Thermodesulfovibrionia</taxon>
        <taxon>Thermodesulfovibrionales</taxon>
        <taxon>Candidatus Magnetobacteriaceae</taxon>
        <taxon>Candidatus Magnetobacterium</taxon>
    </lineage>
</organism>
<keyword evidence="3" id="KW-0645">Protease</keyword>
<evidence type="ECO:0000313" key="10">
    <source>
        <dbReference type="Proteomes" id="UP000033423"/>
    </source>
</evidence>
<evidence type="ECO:0000256" key="1">
    <source>
        <dbReference type="ARBA" id="ARBA00004651"/>
    </source>
</evidence>
<evidence type="ECO:0000256" key="2">
    <source>
        <dbReference type="ARBA" id="ARBA00022475"/>
    </source>
</evidence>
<evidence type="ECO:0000256" key="4">
    <source>
        <dbReference type="ARBA" id="ARBA00022692"/>
    </source>
</evidence>
<dbReference type="AlphaFoldDB" id="A0A0F3H029"/>
<name>A0A0F3H029_9BACT</name>
<dbReference type="Proteomes" id="UP000033423">
    <property type="component" value="Unassembled WGS sequence"/>
</dbReference>
<evidence type="ECO:0008006" key="11">
    <source>
        <dbReference type="Google" id="ProtNLM"/>
    </source>
</evidence>
<keyword evidence="6 8" id="KW-1133">Transmembrane helix</keyword>
<feature type="transmembrane region" description="Helical" evidence="8">
    <location>
        <begin position="108"/>
        <end position="132"/>
    </location>
</feature>
<gene>
    <name evidence="9" type="ORF">MBAV_000304</name>
</gene>
<protein>
    <recommendedName>
        <fullName evidence="11">Exosortase H</fullName>
    </recommendedName>
</protein>
<evidence type="ECO:0000256" key="7">
    <source>
        <dbReference type="ARBA" id="ARBA00023136"/>
    </source>
</evidence>
<evidence type="ECO:0000256" key="3">
    <source>
        <dbReference type="ARBA" id="ARBA00022670"/>
    </source>
</evidence>
<evidence type="ECO:0000313" key="9">
    <source>
        <dbReference type="EMBL" id="KJU87490.1"/>
    </source>
</evidence>